<comment type="similarity">
    <text evidence="4">Belongs to the archaeal Rpo5/eukaryotic RPB5 RNA polymerase subunit family.</text>
</comment>
<dbReference type="InterPro" id="IPR036710">
    <property type="entry name" value="RNA_pol_Rpb5_N_sf"/>
</dbReference>
<dbReference type="GO" id="GO:0006366">
    <property type="term" value="P:transcription by RNA polymerase II"/>
    <property type="evidence" value="ECO:0007669"/>
    <property type="project" value="TreeGrafter"/>
</dbReference>
<comment type="caution">
    <text evidence="7">The sequence shown here is derived from an EMBL/GenBank/DDBJ whole genome shotgun (WGS) entry which is preliminary data.</text>
</comment>
<keyword evidence="2" id="KW-0804">Transcription</keyword>
<dbReference type="SUPFAM" id="SSF55287">
    <property type="entry name" value="RPB5-like RNA polymerase subunit"/>
    <property type="match status" value="1"/>
</dbReference>
<dbReference type="GO" id="GO:0005736">
    <property type="term" value="C:RNA polymerase I complex"/>
    <property type="evidence" value="ECO:0007669"/>
    <property type="project" value="TreeGrafter"/>
</dbReference>
<dbReference type="PANTHER" id="PTHR10535">
    <property type="entry name" value="DNA-DIRECTED RNA POLYMERASES I, II, AND III SUBUNIT RPABC1"/>
    <property type="match status" value="1"/>
</dbReference>
<evidence type="ECO:0000256" key="2">
    <source>
        <dbReference type="ARBA" id="ARBA00023163"/>
    </source>
</evidence>
<dbReference type="PIRSF" id="PIRSF000747">
    <property type="entry name" value="RPB5"/>
    <property type="match status" value="1"/>
</dbReference>
<evidence type="ECO:0000313" key="8">
    <source>
        <dbReference type="Proteomes" id="UP001465755"/>
    </source>
</evidence>
<dbReference type="AlphaFoldDB" id="A0AAW1NT98"/>
<protein>
    <recommendedName>
        <fullName evidence="9">DNA-directed RNA polymerases I, II, and III subunit RPABC1</fullName>
    </recommendedName>
</protein>
<dbReference type="GO" id="GO:0005666">
    <property type="term" value="C:RNA polymerase III complex"/>
    <property type="evidence" value="ECO:0007669"/>
    <property type="project" value="TreeGrafter"/>
</dbReference>
<reference evidence="7 8" key="1">
    <citation type="journal article" date="2024" name="Nat. Commun.">
        <title>Phylogenomics reveals the evolutionary origins of lichenization in chlorophyte algae.</title>
        <authorList>
            <person name="Puginier C."/>
            <person name="Libourel C."/>
            <person name="Otte J."/>
            <person name="Skaloud P."/>
            <person name="Haon M."/>
            <person name="Grisel S."/>
            <person name="Petersen M."/>
            <person name="Berrin J.G."/>
            <person name="Delaux P.M."/>
            <person name="Dal Grande F."/>
            <person name="Keller J."/>
        </authorList>
    </citation>
    <scope>NUCLEOTIDE SEQUENCE [LARGE SCALE GENOMIC DNA]</scope>
    <source>
        <strain evidence="7 8">SAG 2036</strain>
    </source>
</reference>
<evidence type="ECO:0000256" key="1">
    <source>
        <dbReference type="ARBA" id="ARBA00004123"/>
    </source>
</evidence>
<dbReference type="Gene3D" id="3.90.940.20">
    <property type="entry name" value="RPB5-like RNA polymerase subunit"/>
    <property type="match status" value="1"/>
</dbReference>
<dbReference type="FunFam" id="3.90.940.20:FF:000001">
    <property type="entry name" value="DNA-directed RNA polymerases I, II, and III subunit RPABC1"/>
    <property type="match status" value="1"/>
</dbReference>
<evidence type="ECO:0000256" key="3">
    <source>
        <dbReference type="ARBA" id="ARBA00023242"/>
    </source>
</evidence>
<dbReference type="GO" id="GO:0005665">
    <property type="term" value="C:RNA polymerase II, core complex"/>
    <property type="evidence" value="ECO:0007669"/>
    <property type="project" value="TreeGrafter"/>
</dbReference>
<keyword evidence="3" id="KW-0539">Nucleus</keyword>
<name>A0AAW1NT98_9CHLO</name>
<dbReference type="GO" id="GO:0003899">
    <property type="term" value="F:DNA-directed RNA polymerase activity"/>
    <property type="evidence" value="ECO:0007669"/>
    <property type="project" value="InterPro"/>
</dbReference>
<dbReference type="Pfam" id="PF01191">
    <property type="entry name" value="RNA_pol_Rpb5_C"/>
    <property type="match status" value="1"/>
</dbReference>
<feature type="domain" description="RNA polymerase subunit H/Rpb5 C-terminal" evidence="5">
    <location>
        <begin position="129"/>
        <end position="201"/>
    </location>
</feature>
<dbReference type="HAMAP" id="MF_00025">
    <property type="entry name" value="RNApol_Rpo5_RPB5"/>
    <property type="match status" value="1"/>
</dbReference>
<gene>
    <name evidence="7" type="ORF">WJX73_009907</name>
</gene>
<dbReference type="Pfam" id="PF03871">
    <property type="entry name" value="RNA_pol_Rpb5_N"/>
    <property type="match status" value="1"/>
</dbReference>
<dbReference type="InterPro" id="IPR035913">
    <property type="entry name" value="RPB5-like_sf"/>
</dbReference>
<dbReference type="InterPro" id="IPR014381">
    <property type="entry name" value="Arch_Rpo5/euc_Rpb5"/>
</dbReference>
<keyword evidence="8" id="KW-1185">Reference proteome</keyword>
<dbReference type="FunFam" id="3.40.1340.10:FF:000001">
    <property type="entry name" value="DNA-directed RNA polymerases I, II, and III subunit RPABC1"/>
    <property type="match status" value="1"/>
</dbReference>
<feature type="domain" description="RNA polymerase Rpb5 N-terminal" evidence="6">
    <location>
        <begin position="4"/>
        <end position="86"/>
    </location>
</feature>
<organism evidence="7 8">
    <name type="scientific">Symbiochloris irregularis</name>
    <dbReference type="NCBI Taxonomy" id="706552"/>
    <lineage>
        <taxon>Eukaryota</taxon>
        <taxon>Viridiplantae</taxon>
        <taxon>Chlorophyta</taxon>
        <taxon>core chlorophytes</taxon>
        <taxon>Trebouxiophyceae</taxon>
        <taxon>Trebouxiales</taxon>
        <taxon>Trebouxiaceae</taxon>
        <taxon>Symbiochloris</taxon>
    </lineage>
</organism>
<dbReference type="InterPro" id="IPR000783">
    <property type="entry name" value="RNA_pol_subH/Rpb5_C"/>
</dbReference>
<evidence type="ECO:0000259" key="5">
    <source>
        <dbReference type="Pfam" id="PF01191"/>
    </source>
</evidence>
<dbReference type="EMBL" id="JALJOQ010000146">
    <property type="protein sequence ID" value="KAK9793773.1"/>
    <property type="molecule type" value="Genomic_DNA"/>
</dbReference>
<dbReference type="GO" id="GO:0006362">
    <property type="term" value="P:transcription elongation by RNA polymerase I"/>
    <property type="evidence" value="ECO:0007669"/>
    <property type="project" value="TreeGrafter"/>
</dbReference>
<accession>A0AAW1NT98</accession>
<dbReference type="GO" id="GO:0003677">
    <property type="term" value="F:DNA binding"/>
    <property type="evidence" value="ECO:0007669"/>
    <property type="project" value="InterPro"/>
</dbReference>
<dbReference type="GO" id="GO:0042797">
    <property type="term" value="P:tRNA transcription by RNA polymerase III"/>
    <property type="evidence" value="ECO:0007669"/>
    <property type="project" value="TreeGrafter"/>
</dbReference>
<evidence type="ECO:0000256" key="4">
    <source>
        <dbReference type="ARBA" id="ARBA00025765"/>
    </source>
</evidence>
<evidence type="ECO:0008006" key="9">
    <source>
        <dbReference type="Google" id="ProtNLM"/>
    </source>
</evidence>
<dbReference type="InterPro" id="IPR005571">
    <property type="entry name" value="RNA_pol_Rpb5_N"/>
</dbReference>
<dbReference type="SUPFAM" id="SSF53036">
    <property type="entry name" value="Eukaryotic RPB5 N-terminal domain"/>
    <property type="match status" value="1"/>
</dbReference>
<proteinExistence type="inferred from homology"/>
<sequence>MDALTKAFRSRRTSLEMLNDRGYLIVQGEMTMTREDFAERFGPEPKKDDLTILAPKQDDPTDQIFVFFADSGKVGVNTIKTYSHRMREESVSRAIMVSEASLTPFARQCILELQEKFHIEPFLEQELQINITKHVLVPKHEVLTREQKASLLTRYKVKDAQLPRIQLSDPVARYYGMQRGQVVRIVRPSETAGRYVTYRLCI</sequence>
<dbReference type="PANTHER" id="PTHR10535:SF0">
    <property type="entry name" value="DNA-DIRECTED RNA POLYMERASES I, II, AND III SUBUNIT RPABC1"/>
    <property type="match status" value="1"/>
</dbReference>
<dbReference type="Gene3D" id="3.40.1340.10">
    <property type="entry name" value="RNA polymerase, Rpb5, N-terminal domain"/>
    <property type="match status" value="1"/>
</dbReference>
<dbReference type="NCBIfam" id="NF007129">
    <property type="entry name" value="PRK09570.1"/>
    <property type="match status" value="1"/>
</dbReference>
<evidence type="ECO:0000313" key="7">
    <source>
        <dbReference type="EMBL" id="KAK9793773.1"/>
    </source>
</evidence>
<comment type="subcellular location">
    <subcellularLocation>
        <location evidence="1">Nucleus</location>
    </subcellularLocation>
</comment>
<evidence type="ECO:0000259" key="6">
    <source>
        <dbReference type="Pfam" id="PF03871"/>
    </source>
</evidence>
<dbReference type="Proteomes" id="UP001465755">
    <property type="component" value="Unassembled WGS sequence"/>
</dbReference>